<evidence type="ECO:0000313" key="1">
    <source>
        <dbReference type="EMBL" id="JAH57846.1"/>
    </source>
</evidence>
<reference evidence="1" key="1">
    <citation type="submission" date="2014-11" db="EMBL/GenBank/DDBJ databases">
        <authorList>
            <person name="Amaro Gonzalez C."/>
        </authorList>
    </citation>
    <scope>NUCLEOTIDE SEQUENCE</scope>
</reference>
<dbReference type="EMBL" id="GBXM01050731">
    <property type="protein sequence ID" value="JAH57846.1"/>
    <property type="molecule type" value="Transcribed_RNA"/>
</dbReference>
<accession>A0A0E9TWC1</accession>
<organism evidence="1">
    <name type="scientific">Anguilla anguilla</name>
    <name type="common">European freshwater eel</name>
    <name type="synonym">Muraena anguilla</name>
    <dbReference type="NCBI Taxonomy" id="7936"/>
    <lineage>
        <taxon>Eukaryota</taxon>
        <taxon>Metazoa</taxon>
        <taxon>Chordata</taxon>
        <taxon>Craniata</taxon>
        <taxon>Vertebrata</taxon>
        <taxon>Euteleostomi</taxon>
        <taxon>Actinopterygii</taxon>
        <taxon>Neopterygii</taxon>
        <taxon>Teleostei</taxon>
        <taxon>Anguilliformes</taxon>
        <taxon>Anguillidae</taxon>
        <taxon>Anguilla</taxon>
    </lineage>
</organism>
<name>A0A0E9TWC1_ANGAN</name>
<reference evidence="1" key="2">
    <citation type="journal article" date="2015" name="Fish Shellfish Immunol.">
        <title>Early steps in the European eel (Anguilla anguilla)-Vibrio vulnificus interaction in the gills: Role of the RtxA13 toxin.</title>
        <authorList>
            <person name="Callol A."/>
            <person name="Pajuelo D."/>
            <person name="Ebbesson L."/>
            <person name="Teles M."/>
            <person name="MacKenzie S."/>
            <person name="Amaro C."/>
        </authorList>
    </citation>
    <scope>NUCLEOTIDE SEQUENCE</scope>
</reference>
<protein>
    <submittedName>
        <fullName evidence="1">Uncharacterized protein</fullName>
    </submittedName>
</protein>
<dbReference type="AlphaFoldDB" id="A0A0E9TWC1"/>
<sequence>MSILFRHCTSAGMGSTVVMNPHHANANANHGQQLCSDTQLALALASNWWVSVDQHDSSTPAYQLKWPQVSVHINDFF</sequence>
<proteinExistence type="predicted"/>